<dbReference type="InterPro" id="IPR001452">
    <property type="entry name" value="SH3_domain"/>
</dbReference>
<dbReference type="InterPro" id="IPR031160">
    <property type="entry name" value="F_BAR_dom"/>
</dbReference>
<keyword evidence="3" id="KW-0963">Cytoplasm</keyword>
<dbReference type="Gene3D" id="2.30.30.40">
    <property type="entry name" value="SH3 Domains"/>
    <property type="match status" value="1"/>
</dbReference>
<evidence type="ECO:0000256" key="5">
    <source>
        <dbReference type="ARBA" id="ARBA00023212"/>
    </source>
</evidence>
<dbReference type="FunFam" id="1.20.1270.60:FF:000045">
    <property type="entry name" value="Cell division control protein"/>
    <property type="match status" value="1"/>
</dbReference>
<dbReference type="FunFam" id="2.30.30.40:FF:000164">
    <property type="entry name" value="Cell division control protein"/>
    <property type="match status" value="1"/>
</dbReference>
<evidence type="ECO:0000256" key="4">
    <source>
        <dbReference type="ARBA" id="ARBA00022553"/>
    </source>
</evidence>
<feature type="compositionally biased region" description="Polar residues" evidence="8">
    <location>
        <begin position="682"/>
        <end position="708"/>
    </location>
</feature>
<dbReference type="GO" id="GO:0120104">
    <property type="term" value="C:mitotic actomyosin contractile ring, proximal layer"/>
    <property type="evidence" value="ECO:0007669"/>
    <property type="project" value="UniProtKB-ARBA"/>
</dbReference>
<dbReference type="Pfam" id="PF00018">
    <property type="entry name" value="SH3_1"/>
    <property type="match status" value="1"/>
</dbReference>
<dbReference type="PROSITE" id="PS51741">
    <property type="entry name" value="F_BAR"/>
    <property type="match status" value="1"/>
</dbReference>
<evidence type="ECO:0000313" key="12">
    <source>
        <dbReference type="Proteomes" id="UP000272025"/>
    </source>
</evidence>
<dbReference type="InterPro" id="IPR036028">
    <property type="entry name" value="SH3-like_dom_sf"/>
</dbReference>
<feature type="region of interest" description="Disordered" evidence="8">
    <location>
        <begin position="806"/>
        <end position="970"/>
    </location>
</feature>
<feature type="region of interest" description="Disordered" evidence="8">
    <location>
        <begin position="509"/>
        <end position="759"/>
    </location>
</feature>
<evidence type="ECO:0000256" key="2">
    <source>
        <dbReference type="ARBA" id="ARBA00022443"/>
    </source>
</evidence>
<dbReference type="RefSeq" id="XP_028471153.1">
    <property type="nucleotide sequence ID" value="XM_028613085.1"/>
</dbReference>
<evidence type="ECO:0000313" key="11">
    <source>
        <dbReference type="EMBL" id="ROT43347.1"/>
    </source>
</evidence>
<evidence type="ECO:0000259" key="10">
    <source>
        <dbReference type="PROSITE" id="PS51741"/>
    </source>
</evidence>
<keyword evidence="5" id="KW-0206">Cytoskeleton</keyword>
<reference evidence="11 12" key="1">
    <citation type="journal article" date="2018" name="Mol. Ecol.">
        <title>The obligate alkalophilic soda-lake fungus Sodiomyces alkalinus has shifted to a protein diet.</title>
        <authorList>
            <person name="Grum-Grzhimaylo A.A."/>
            <person name="Falkoski D.L."/>
            <person name="van den Heuvel J."/>
            <person name="Valero-Jimenez C.A."/>
            <person name="Min B."/>
            <person name="Choi I.G."/>
            <person name="Lipzen A."/>
            <person name="Daum C.G."/>
            <person name="Aanen D.K."/>
            <person name="Tsang A."/>
            <person name="Henrissat B."/>
            <person name="Bilanenko E.N."/>
            <person name="de Vries R.P."/>
            <person name="van Kan J.A.L."/>
            <person name="Grigoriev I.V."/>
            <person name="Debets A.J.M."/>
        </authorList>
    </citation>
    <scope>NUCLEOTIDE SEQUENCE [LARGE SCALE GENOMIC DNA]</scope>
    <source>
        <strain evidence="11 12">F11</strain>
    </source>
</reference>
<dbReference type="Proteomes" id="UP000272025">
    <property type="component" value="Unassembled WGS sequence"/>
</dbReference>
<evidence type="ECO:0000256" key="7">
    <source>
        <dbReference type="PROSITE-ProRule" id="PRU01077"/>
    </source>
</evidence>
<dbReference type="OrthoDB" id="27823at2759"/>
<dbReference type="EMBL" id="ML119051">
    <property type="protein sequence ID" value="ROT43347.1"/>
    <property type="molecule type" value="Genomic_DNA"/>
</dbReference>
<evidence type="ECO:0000259" key="9">
    <source>
        <dbReference type="PROSITE" id="PS50002"/>
    </source>
</evidence>
<feature type="compositionally biased region" description="Low complexity" evidence="8">
    <location>
        <begin position="670"/>
        <end position="681"/>
    </location>
</feature>
<feature type="compositionally biased region" description="Basic residues" evidence="8">
    <location>
        <begin position="649"/>
        <end position="666"/>
    </location>
</feature>
<dbReference type="SMART" id="SM00326">
    <property type="entry name" value="SH3"/>
    <property type="match status" value="1"/>
</dbReference>
<comment type="subcellular location">
    <subcellularLocation>
        <location evidence="1">Cytoplasm</location>
        <location evidence="1">Cytoskeleton</location>
    </subcellularLocation>
</comment>
<dbReference type="GO" id="GO:0005543">
    <property type="term" value="F:phospholipid binding"/>
    <property type="evidence" value="ECO:0007669"/>
    <property type="project" value="TreeGrafter"/>
</dbReference>
<feature type="region of interest" description="Disordered" evidence="8">
    <location>
        <begin position="986"/>
        <end position="1033"/>
    </location>
</feature>
<dbReference type="SUPFAM" id="SSF103657">
    <property type="entry name" value="BAR/IMD domain-like"/>
    <property type="match status" value="1"/>
</dbReference>
<protein>
    <recommendedName>
        <fullName evidence="13">Cell division control protein</fullName>
    </recommendedName>
</protein>
<feature type="compositionally biased region" description="Polar residues" evidence="8">
    <location>
        <begin position="730"/>
        <end position="741"/>
    </location>
</feature>
<dbReference type="STRING" id="1314773.A0A3N2Q9G4"/>
<dbReference type="PRINTS" id="PR00499">
    <property type="entry name" value="P67PHOX"/>
</dbReference>
<keyword evidence="2 6" id="KW-0728">SH3 domain</keyword>
<dbReference type="PANTHER" id="PTHR23065:SF7">
    <property type="entry name" value="NOSTRIN, ISOFORM H"/>
    <property type="match status" value="1"/>
</dbReference>
<sequence>MAVLSAEGPAISMSFANNFWGKDDAGVGPLLERMQAAKQTCDELKSFYSARASLEDEYARKILSLCRKPLGSQEMGSLRTSLDTVRGELEAMGRQHQSIAAQMKTELEEPLAAFAGGMKERRKIVQNGIEKLLKTKIQQTQQVNKTRDRYEQECLKIKGYLAQGHMVMGQEERKNKAKLEKTQISVATSNTEYEHAVKALEDTTVRWNREWKAAADKFQDLEEERLDFTKSSLWQFANIASTVCVSDDASCEKIRLSLEKMDVEDDIANFINEKGTGQEIPDPPKYINFCRGDVADSQSEASEDDSYSVAQFPRSINPAFRSSSPQPSTYESHHDPNSSLARDLGHREAPQPSRDSGFVPRMMPQPAAGERETYPSSREASVAPRMMPQPAASQRDSHQSSRESSFTPRMMPQVAAGQREMQQQQPHREANLAPRMMPQVAADQREAHQSSREASLTPRMMQQLPASQREPQQYGQEASLAPRMMQRPPTGQRETQQYGQEASLAPRMMQQPVASQREAQQYSQDSINAARKMPQSEVGQRPGYGDMPQHLAQRRQPQPPPPTIPPTSSLAQVPHDPYPLDGMTMLCRTGPPSERSSQAPSARPSSRDSHSDYSNPTSMSSQELPSGKVSPAKPDKQDQPVEVVQERRVLKKKSSLFKNSPFRRKSFKETNTSDSSSNRNTWHASSVASQSTPTRRPQLYSQQQASRSTPKRATPSPEPIEANATLALNVGQNVFPVSNPDTEGKQEANPAEDIDDTDPIALALAELRGVEKTGKQAAGRVSADRYHGIATPAPSAAIEPLSRPVVPAVGSNSAAGAGLRGTPPPLYDNQVQRLGVPPQAVTAKAMKETSRKFADQTRNIFGSGNPGGAGTQPSSSASRPGTRGSDRPRAASPALTRSVSPRPAPREDVRSSHRSASPNPHPGTTRSSRPSYERSPRQSFVRQSPASDMPRGASPSPYGEYGRSNGGVSPADMAVQLAPVGDDFYGSQRGRAASRPGTSMSNRAMGLYDGGIPAQSGSRQRSKSVADPSRQYTRDGRPILHFARAMYMYQAAIPEELGFSKGDILAVLRHQDDGWWEAEIQGGNGRIGLVPSNYLQPC</sequence>
<dbReference type="InterPro" id="IPR027267">
    <property type="entry name" value="AH/BAR_dom_sf"/>
</dbReference>
<feature type="compositionally biased region" description="Polar residues" evidence="8">
    <location>
        <begin position="914"/>
        <end position="925"/>
    </location>
</feature>
<feature type="region of interest" description="Disordered" evidence="8">
    <location>
        <begin position="313"/>
        <end position="407"/>
    </location>
</feature>
<organism evidence="11 12">
    <name type="scientific">Sodiomyces alkalinus (strain CBS 110278 / VKM F-3762 / F11)</name>
    <name type="common">Alkaliphilic filamentous fungus</name>
    <dbReference type="NCBI Taxonomy" id="1314773"/>
    <lineage>
        <taxon>Eukaryota</taxon>
        <taxon>Fungi</taxon>
        <taxon>Dikarya</taxon>
        <taxon>Ascomycota</taxon>
        <taxon>Pezizomycotina</taxon>
        <taxon>Sordariomycetes</taxon>
        <taxon>Hypocreomycetidae</taxon>
        <taxon>Glomerellales</taxon>
        <taxon>Plectosphaerellaceae</taxon>
        <taxon>Sodiomyces</taxon>
    </lineage>
</organism>
<evidence type="ECO:0008006" key="13">
    <source>
        <dbReference type="Google" id="ProtNLM"/>
    </source>
</evidence>
<evidence type="ECO:0000256" key="6">
    <source>
        <dbReference type="PROSITE-ProRule" id="PRU00192"/>
    </source>
</evidence>
<dbReference type="CDD" id="cd07651">
    <property type="entry name" value="F-BAR_PombeCdc15_like"/>
    <property type="match status" value="1"/>
</dbReference>
<keyword evidence="7" id="KW-0175">Coiled coil</keyword>
<dbReference type="SMART" id="SM00055">
    <property type="entry name" value="FCH"/>
    <property type="match status" value="1"/>
</dbReference>
<dbReference type="PRINTS" id="PR00452">
    <property type="entry name" value="SH3DOMAIN"/>
</dbReference>
<gene>
    <name evidence="11" type="ORF">SODALDRAFT_342398</name>
</gene>
<feature type="domain" description="SH3" evidence="9">
    <location>
        <begin position="1038"/>
        <end position="1098"/>
    </location>
</feature>
<dbReference type="Gene3D" id="1.20.1270.60">
    <property type="entry name" value="Arfaptin homology (AH) domain/BAR domain"/>
    <property type="match status" value="1"/>
</dbReference>
<dbReference type="CDD" id="cd00174">
    <property type="entry name" value="SH3"/>
    <property type="match status" value="1"/>
</dbReference>
<evidence type="ECO:0000256" key="8">
    <source>
        <dbReference type="SAM" id="MobiDB-lite"/>
    </source>
</evidence>
<feature type="compositionally biased region" description="Low complexity" evidence="8">
    <location>
        <begin position="591"/>
        <end position="604"/>
    </location>
</feature>
<feature type="domain" description="F-BAR" evidence="10">
    <location>
        <begin position="13"/>
        <end position="266"/>
    </location>
</feature>
<feature type="region of interest" description="Disordered" evidence="8">
    <location>
        <begin position="481"/>
        <end position="500"/>
    </location>
</feature>
<evidence type="ECO:0000256" key="3">
    <source>
        <dbReference type="ARBA" id="ARBA00022490"/>
    </source>
</evidence>
<dbReference type="PROSITE" id="PS50002">
    <property type="entry name" value="SH3"/>
    <property type="match status" value="1"/>
</dbReference>
<dbReference type="GO" id="GO:1903475">
    <property type="term" value="P:mitotic actomyosin contractile ring assembly"/>
    <property type="evidence" value="ECO:0007669"/>
    <property type="project" value="UniProtKB-ARBA"/>
</dbReference>
<accession>A0A3N2Q9G4</accession>
<dbReference type="InterPro" id="IPR001060">
    <property type="entry name" value="FCH_dom"/>
</dbReference>
<dbReference type="AlphaFoldDB" id="A0A3N2Q9G4"/>
<feature type="compositionally biased region" description="Polar residues" evidence="8">
    <location>
        <begin position="512"/>
        <end position="527"/>
    </location>
</feature>
<dbReference type="PANTHER" id="PTHR23065">
    <property type="entry name" value="PROLINE-SERINE-THREONINE PHOSPHATASE INTERACTING PROTEIN 1"/>
    <property type="match status" value="1"/>
</dbReference>
<evidence type="ECO:0000256" key="1">
    <source>
        <dbReference type="ARBA" id="ARBA00004245"/>
    </source>
</evidence>
<dbReference type="GeneID" id="39581563"/>
<name>A0A3N2Q9G4_SODAK</name>
<feature type="compositionally biased region" description="Polar residues" evidence="8">
    <location>
        <begin position="320"/>
        <end position="330"/>
    </location>
</feature>
<feature type="compositionally biased region" description="Polar residues" evidence="8">
    <location>
        <begin position="612"/>
        <end position="624"/>
    </location>
</feature>
<keyword evidence="12" id="KW-1185">Reference proteome</keyword>
<dbReference type="Pfam" id="PF00611">
    <property type="entry name" value="FCH"/>
    <property type="match status" value="1"/>
</dbReference>
<feature type="compositionally biased region" description="Basic and acidic residues" evidence="8">
    <location>
        <begin position="633"/>
        <end position="648"/>
    </location>
</feature>
<proteinExistence type="predicted"/>
<dbReference type="SUPFAM" id="SSF50044">
    <property type="entry name" value="SH3-domain"/>
    <property type="match status" value="1"/>
</dbReference>
<dbReference type="GO" id="GO:0106006">
    <property type="term" value="F:cytoskeletal protein-membrane anchor activity"/>
    <property type="evidence" value="ECO:0007669"/>
    <property type="project" value="UniProtKB-ARBA"/>
</dbReference>
<keyword evidence="4" id="KW-0597">Phosphoprotein</keyword>
<dbReference type="GO" id="GO:0009898">
    <property type="term" value="C:cytoplasmic side of plasma membrane"/>
    <property type="evidence" value="ECO:0007669"/>
    <property type="project" value="TreeGrafter"/>
</dbReference>
<feature type="compositionally biased region" description="Basic and acidic residues" evidence="8">
    <location>
        <begin position="845"/>
        <end position="855"/>
    </location>
</feature>